<dbReference type="GO" id="GO:0061512">
    <property type="term" value="P:protein localization to cilium"/>
    <property type="evidence" value="ECO:0007669"/>
    <property type="project" value="TreeGrafter"/>
</dbReference>
<keyword evidence="3" id="KW-0963">Cytoplasm</keyword>
<evidence type="ECO:0000313" key="6">
    <source>
        <dbReference type="WBParaSite" id="maker-unitig_394-snap-gene-0.2-mRNA-1"/>
    </source>
</evidence>
<accession>A0A1I8FMV5</accession>
<dbReference type="Pfam" id="PF01167">
    <property type="entry name" value="Tub"/>
    <property type="match status" value="1"/>
</dbReference>
<dbReference type="InterPro" id="IPR000007">
    <property type="entry name" value="Tubby_C"/>
</dbReference>
<dbReference type="WBParaSite" id="maker-unitig_394-snap-gene-0.2-mRNA-1">
    <property type="protein sequence ID" value="maker-unitig_394-snap-gene-0.2-mRNA-1"/>
    <property type="gene ID" value="maker-unitig_394-snap-gene-0.2"/>
</dbReference>
<evidence type="ECO:0000256" key="2">
    <source>
        <dbReference type="ARBA" id="ARBA00007129"/>
    </source>
</evidence>
<name>A0A1I8FMV5_9PLAT</name>
<reference evidence="6" key="1">
    <citation type="submission" date="2016-11" db="UniProtKB">
        <authorList>
            <consortium name="WormBaseParasite"/>
        </authorList>
    </citation>
    <scope>IDENTIFICATION</scope>
</reference>
<dbReference type="Proteomes" id="UP000095280">
    <property type="component" value="Unplaced"/>
</dbReference>
<evidence type="ECO:0000259" key="4">
    <source>
        <dbReference type="Pfam" id="PF01167"/>
    </source>
</evidence>
<dbReference type="PANTHER" id="PTHR16517">
    <property type="entry name" value="TUBBY-RELATED"/>
    <property type="match status" value="1"/>
</dbReference>
<proteinExistence type="inferred from homology"/>
<dbReference type="InterPro" id="IPR025659">
    <property type="entry name" value="Tubby-like_C"/>
</dbReference>
<dbReference type="PRINTS" id="PR01573">
    <property type="entry name" value="SUPERTUBBY"/>
</dbReference>
<dbReference type="PROSITE" id="PS01200">
    <property type="entry name" value="TUB_1"/>
    <property type="match status" value="1"/>
</dbReference>
<protein>
    <submittedName>
        <fullName evidence="6">Tub domain-containing protein</fullName>
    </submittedName>
</protein>
<organism evidence="5 6">
    <name type="scientific">Macrostomum lignano</name>
    <dbReference type="NCBI Taxonomy" id="282301"/>
    <lineage>
        <taxon>Eukaryota</taxon>
        <taxon>Metazoa</taxon>
        <taxon>Spiralia</taxon>
        <taxon>Lophotrochozoa</taxon>
        <taxon>Platyhelminthes</taxon>
        <taxon>Rhabditophora</taxon>
        <taxon>Macrostomorpha</taxon>
        <taxon>Macrostomida</taxon>
        <taxon>Macrostomidae</taxon>
        <taxon>Macrostomum</taxon>
    </lineage>
</organism>
<sequence>MKIQRSERCQAILSRYGFSLFTRPTSRIWATFALQPAGRDAAGSLKCRISRHSRGMDGSRYPTYYLHLEPTMANEASLLAARKRKRFVNIKLLDLLRSHRFKSTRRGLQTQSYVLNFHGRVTQASVKNFQIVRDNDVDQIVMQFAEYQTTCSPWTLLIRCALCKPLHCSVLV</sequence>
<dbReference type="PANTHER" id="PTHR16517:SF7">
    <property type="entry name" value="PROTEIN KING TUBBY"/>
    <property type="match status" value="1"/>
</dbReference>
<dbReference type="Gene3D" id="3.20.90.10">
    <property type="entry name" value="Tubby Protein, Chain A"/>
    <property type="match status" value="1"/>
</dbReference>
<evidence type="ECO:0000313" key="5">
    <source>
        <dbReference type="Proteomes" id="UP000095280"/>
    </source>
</evidence>
<dbReference type="SUPFAM" id="SSF54518">
    <property type="entry name" value="Tubby C-terminal domain-like"/>
    <property type="match status" value="1"/>
</dbReference>
<keyword evidence="5" id="KW-1185">Reference proteome</keyword>
<dbReference type="GO" id="GO:0005737">
    <property type="term" value="C:cytoplasm"/>
    <property type="evidence" value="ECO:0007669"/>
    <property type="project" value="UniProtKB-SubCell"/>
</dbReference>
<dbReference type="InterPro" id="IPR018066">
    <property type="entry name" value="Tubby_C_CS"/>
</dbReference>
<comment type="subcellular location">
    <subcellularLocation>
        <location evidence="1">Cytoplasm</location>
    </subcellularLocation>
</comment>
<evidence type="ECO:0000256" key="3">
    <source>
        <dbReference type="ARBA" id="ARBA00022490"/>
    </source>
</evidence>
<evidence type="ECO:0000256" key="1">
    <source>
        <dbReference type="ARBA" id="ARBA00004496"/>
    </source>
</evidence>
<dbReference type="AlphaFoldDB" id="A0A1I8FMV5"/>
<comment type="similarity">
    <text evidence="2">Belongs to the TUB family.</text>
</comment>
<feature type="domain" description="Tubby C-terminal" evidence="4">
    <location>
        <begin position="108"/>
        <end position="144"/>
    </location>
</feature>
<dbReference type="GO" id="GO:0005929">
    <property type="term" value="C:cilium"/>
    <property type="evidence" value="ECO:0007669"/>
    <property type="project" value="TreeGrafter"/>
</dbReference>